<protein>
    <recommendedName>
        <fullName evidence="2">Structural maintenance of chromosomes protein 5</fullName>
    </recommendedName>
</protein>
<evidence type="ECO:0000256" key="4">
    <source>
        <dbReference type="SAM" id="Coils"/>
    </source>
</evidence>
<sequence length="1092" mass="124795">MASVTPQRRARSDSLESDNGSKRARTDAVLPDSFRRSPEARSQNKHQKGSIVRVKLADFVTYSSAEFHPGPNLNMVIGPNGTGKSTLVCAICIGLGFKPDHLGRAKQLTEFVKNGTKKAEIEIELASEPENVVVTCRIARSENKATYLIDGRQATRKQLEKLMRSFSIQIDNLCQFLPQDKVVDFAALSPANLLIETQRAAAAPEMAQWHDKLKKLHKDRKAKDAERQRTAETVASHEKRQNEQEADVTRYREHAEAQKRIAALEKLRPFTEYTIAKARHAECKEKERKAKETLERLKRDIEPNFREEQKQRAYVEKVNTAVESKARLVTRAETTAGSHMVQHNEKQATIESLVADLDAEKKSIKEITKDLPRLQQELRKTKNAMENPPPPVDFASYNEQLREKVTEIREITSKMDEIKQESDGLKQQVQHQHQNLQRIEQEREHSQTQAGQLANKLRTHSRDAAVGWDWIQKNRDKFQSPVFGPPIVECQPKDPKNAAAIEAMVQLSELSAFTATSEADFNMLSNTLFKQLKLSNINVRSVRRGLEDFRPPCSRETLHGLGLEAFVLDLIEGPEPVLAMLCDNRNIHATGFTSKPLSTQHLDALKAQNSPISSWVTATDSWQVIRRREYNASSTRSNALRPARIFTNVSGSHTEDAELERRTNDANRALRTAQDRLQALNDEYKELGGRKKQLSTEQEEIREEKNRLQKQQSDFAGLEPKLHRAEQKLTDARERVRSFVERKNAMTHKIDKLYLEKGQKVIDYANAVESMRSLYVQMIEQMVASVEAKSDLARLKERNEDERRQYQTLQVELRTLNDATRQALAHGKQLSQQCRAIAAEMQQDEYLHKVYDDMPEWTPEQLQTEIESVQARIEMNHGHGGARALKEYEERAKRIEAGKAKLNDMDKELTETDEEITSIRGRWEPKLDQLVGHISEAFSENFSKIQCAGEVGIHKDEDFEHWAIQIKVKFRDNEPLSILDSHRQSGGERAVSTIFYLMALQSMARAPFRVVDEINQGMDPRNERLVHSRMVDIACSEESASQYFLITPKLLSGLKYHPNMKVHCIASGEYMPEDHEKLNFENLARRALALRG</sequence>
<evidence type="ECO:0000259" key="6">
    <source>
        <dbReference type="Pfam" id="PF02463"/>
    </source>
</evidence>
<dbReference type="GO" id="GO:0030915">
    <property type="term" value="C:Smc5-Smc6 complex"/>
    <property type="evidence" value="ECO:0007669"/>
    <property type="project" value="TreeGrafter"/>
</dbReference>
<keyword evidence="8" id="KW-1185">Reference proteome</keyword>
<dbReference type="EMBL" id="MU005990">
    <property type="protein sequence ID" value="KAF2859676.1"/>
    <property type="molecule type" value="Genomic_DNA"/>
</dbReference>
<feature type="coiled-coil region" evidence="4">
    <location>
        <begin position="785"/>
        <end position="819"/>
    </location>
</feature>
<dbReference type="SUPFAM" id="SSF52540">
    <property type="entry name" value="P-loop containing nucleoside triphosphate hydrolases"/>
    <property type="match status" value="2"/>
</dbReference>
<feature type="compositionally biased region" description="Basic and acidic residues" evidence="5">
    <location>
        <begin position="10"/>
        <end position="26"/>
    </location>
</feature>
<dbReference type="GO" id="GO:0005634">
    <property type="term" value="C:nucleus"/>
    <property type="evidence" value="ECO:0007669"/>
    <property type="project" value="TreeGrafter"/>
</dbReference>
<dbReference type="Gene3D" id="3.40.50.300">
    <property type="entry name" value="P-loop containing nucleotide triphosphate hydrolases"/>
    <property type="match status" value="2"/>
</dbReference>
<feature type="region of interest" description="Disordered" evidence="5">
    <location>
        <begin position="1"/>
        <end position="49"/>
    </location>
</feature>
<feature type="region of interest" description="Disordered" evidence="5">
    <location>
        <begin position="218"/>
        <end position="253"/>
    </location>
</feature>
<evidence type="ECO:0000313" key="7">
    <source>
        <dbReference type="EMBL" id="KAF2859676.1"/>
    </source>
</evidence>
<comment type="similarity">
    <text evidence="1">Belongs to the SMC family. SMC5 subfamily.</text>
</comment>
<dbReference type="Proteomes" id="UP000799421">
    <property type="component" value="Unassembled WGS sequence"/>
</dbReference>
<feature type="coiled-coil region" evidence="4">
    <location>
        <begin position="656"/>
        <end position="742"/>
    </location>
</feature>
<proteinExistence type="inferred from homology"/>
<dbReference type="OrthoDB" id="10254973at2759"/>
<feature type="compositionally biased region" description="Basic and acidic residues" evidence="5">
    <location>
        <begin position="221"/>
        <end position="253"/>
    </location>
</feature>
<gene>
    <name evidence="7" type="ORF">K470DRAFT_218652</name>
</gene>
<dbReference type="GO" id="GO:0000724">
    <property type="term" value="P:double-strand break repair via homologous recombination"/>
    <property type="evidence" value="ECO:0007669"/>
    <property type="project" value="TreeGrafter"/>
</dbReference>
<dbReference type="GO" id="GO:0003697">
    <property type="term" value="F:single-stranded DNA binding"/>
    <property type="evidence" value="ECO:0007669"/>
    <property type="project" value="TreeGrafter"/>
</dbReference>
<dbReference type="PANTHER" id="PTHR45916:SF1">
    <property type="entry name" value="STRUCTURAL MAINTENANCE OF CHROMOSOMES PROTEIN 5"/>
    <property type="match status" value="1"/>
</dbReference>
<dbReference type="PANTHER" id="PTHR45916">
    <property type="entry name" value="STRUCTURAL MAINTENANCE OF CHROMOSOMES PROTEIN 5"/>
    <property type="match status" value="1"/>
</dbReference>
<feature type="coiled-coil region" evidence="4">
    <location>
        <begin position="885"/>
        <end position="915"/>
    </location>
</feature>
<evidence type="ECO:0000256" key="5">
    <source>
        <dbReference type="SAM" id="MobiDB-lite"/>
    </source>
</evidence>
<evidence type="ECO:0000256" key="2">
    <source>
        <dbReference type="ARBA" id="ARBA00018687"/>
    </source>
</evidence>
<organism evidence="7 8">
    <name type="scientific">Piedraia hortae CBS 480.64</name>
    <dbReference type="NCBI Taxonomy" id="1314780"/>
    <lineage>
        <taxon>Eukaryota</taxon>
        <taxon>Fungi</taxon>
        <taxon>Dikarya</taxon>
        <taxon>Ascomycota</taxon>
        <taxon>Pezizomycotina</taxon>
        <taxon>Dothideomycetes</taxon>
        <taxon>Dothideomycetidae</taxon>
        <taxon>Capnodiales</taxon>
        <taxon>Piedraiaceae</taxon>
        <taxon>Piedraia</taxon>
    </lineage>
</organism>
<name>A0A6A7BWE0_9PEZI</name>
<feature type="domain" description="RecF/RecN/SMC N-terminal" evidence="6">
    <location>
        <begin position="51"/>
        <end position="1047"/>
    </location>
</feature>
<dbReference type="InterPro" id="IPR003395">
    <property type="entry name" value="RecF/RecN/SMC_N"/>
</dbReference>
<keyword evidence="3 4" id="KW-0175">Coiled coil</keyword>
<dbReference type="Pfam" id="PF02463">
    <property type="entry name" value="SMC_N"/>
    <property type="match status" value="1"/>
</dbReference>
<feature type="coiled-coil region" evidence="4">
    <location>
        <begin position="350"/>
        <end position="456"/>
    </location>
</feature>
<dbReference type="AlphaFoldDB" id="A0A6A7BWE0"/>
<evidence type="ECO:0000256" key="3">
    <source>
        <dbReference type="ARBA" id="ARBA00023054"/>
    </source>
</evidence>
<evidence type="ECO:0000256" key="1">
    <source>
        <dbReference type="ARBA" id="ARBA00010171"/>
    </source>
</evidence>
<evidence type="ECO:0000313" key="8">
    <source>
        <dbReference type="Proteomes" id="UP000799421"/>
    </source>
</evidence>
<reference evidence="7" key="1">
    <citation type="journal article" date="2020" name="Stud. Mycol.">
        <title>101 Dothideomycetes genomes: a test case for predicting lifestyles and emergence of pathogens.</title>
        <authorList>
            <person name="Haridas S."/>
            <person name="Albert R."/>
            <person name="Binder M."/>
            <person name="Bloem J."/>
            <person name="Labutti K."/>
            <person name="Salamov A."/>
            <person name="Andreopoulos B."/>
            <person name="Baker S."/>
            <person name="Barry K."/>
            <person name="Bills G."/>
            <person name="Bluhm B."/>
            <person name="Cannon C."/>
            <person name="Castanera R."/>
            <person name="Culley D."/>
            <person name="Daum C."/>
            <person name="Ezra D."/>
            <person name="Gonzalez J."/>
            <person name="Henrissat B."/>
            <person name="Kuo A."/>
            <person name="Liang C."/>
            <person name="Lipzen A."/>
            <person name="Lutzoni F."/>
            <person name="Magnuson J."/>
            <person name="Mondo S."/>
            <person name="Nolan M."/>
            <person name="Ohm R."/>
            <person name="Pangilinan J."/>
            <person name="Park H.-J."/>
            <person name="Ramirez L."/>
            <person name="Alfaro M."/>
            <person name="Sun H."/>
            <person name="Tritt A."/>
            <person name="Yoshinaga Y."/>
            <person name="Zwiers L.-H."/>
            <person name="Turgeon B."/>
            <person name="Goodwin S."/>
            <person name="Spatafora J."/>
            <person name="Crous P."/>
            <person name="Grigoriev I."/>
        </authorList>
    </citation>
    <scope>NUCLEOTIDE SEQUENCE</scope>
    <source>
        <strain evidence="7">CBS 480.64</strain>
    </source>
</reference>
<accession>A0A6A7BWE0</accession>
<dbReference type="InterPro" id="IPR027417">
    <property type="entry name" value="P-loop_NTPase"/>
</dbReference>